<dbReference type="OrthoDB" id="9795980at2"/>
<evidence type="ECO:0000256" key="1">
    <source>
        <dbReference type="ARBA" id="ARBA00022845"/>
    </source>
</evidence>
<dbReference type="InterPro" id="IPR036567">
    <property type="entry name" value="RHF-like"/>
</dbReference>
<sequence length="119" mass="13542">MILNITGRNLEVTPAIRDYVQNKIGRLNKHFDTVVEAQIILSVERLKHTAEVTLPVTGKILHCSDSEESLYAAIDLLTDKLERQIVKYKTKSQSHPPHHAAPSDLKVLLLNYYYFCPSL</sequence>
<evidence type="ECO:0000256" key="5">
    <source>
        <dbReference type="ARBA" id="ARBA00041319"/>
    </source>
</evidence>
<evidence type="ECO:0000313" key="7">
    <source>
        <dbReference type="Proteomes" id="UP000189369"/>
    </source>
</evidence>
<dbReference type="AlphaFoldDB" id="A0A1U9K1A6"/>
<accession>A0A1U9K1A6</accession>
<dbReference type="PANTHER" id="PTHR33231:SF1">
    <property type="entry name" value="30S RIBOSOMAL PROTEIN"/>
    <property type="match status" value="1"/>
</dbReference>
<dbReference type="Gene3D" id="3.30.160.100">
    <property type="entry name" value="Ribosome hibernation promotion factor-like"/>
    <property type="match status" value="1"/>
</dbReference>
<keyword evidence="1" id="KW-0810">Translation regulation</keyword>
<evidence type="ECO:0000256" key="3">
    <source>
        <dbReference type="ARBA" id="ARBA00038695"/>
    </source>
</evidence>
<gene>
    <name evidence="6" type="ORF">PAEH1_10025</name>
</gene>
<dbReference type="GO" id="GO:0022627">
    <property type="term" value="C:cytosolic small ribosomal subunit"/>
    <property type="evidence" value="ECO:0007669"/>
    <property type="project" value="TreeGrafter"/>
</dbReference>
<comment type="similarity">
    <text evidence="2">Belongs to the HPF/YfiA ribosome-associated protein family. Short HPF subfamily.</text>
</comment>
<comment type="subunit">
    <text evidence="3">Associates exclusively with 100S ribosomes, which are dimers of 70S ribosomes.</text>
</comment>
<dbReference type="GO" id="GO:0043024">
    <property type="term" value="F:ribosomal small subunit binding"/>
    <property type="evidence" value="ECO:0007669"/>
    <property type="project" value="TreeGrafter"/>
</dbReference>
<dbReference type="Proteomes" id="UP000189369">
    <property type="component" value="Chromosome"/>
</dbReference>
<protein>
    <recommendedName>
        <fullName evidence="4">Ribosome hibernation promoting factor</fullName>
    </recommendedName>
    <alternativeName>
        <fullName evidence="5">Hibernation factor HPF</fullName>
    </alternativeName>
</protein>
<dbReference type="InterPro" id="IPR050574">
    <property type="entry name" value="HPF/YfiA_ribosome-assoc"/>
</dbReference>
<evidence type="ECO:0000313" key="6">
    <source>
        <dbReference type="EMBL" id="AQS51807.1"/>
    </source>
</evidence>
<reference evidence="6 7" key="1">
    <citation type="submission" date="2017-01" db="EMBL/GenBank/DDBJ databases">
        <title>Complete Genome Sequence of Paenalcaligenes hominis, Isolated from a paraplegic Patient with neurogenic bladder.</title>
        <authorList>
            <person name="Mukhopadhyay R."/>
            <person name="Joaquin J."/>
            <person name="Hogue R."/>
            <person name="Kilaru A."/>
            <person name="Jospin G."/>
            <person name="Mars K."/>
            <person name="Eisen J.A."/>
            <person name="Chaturvedi V."/>
        </authorList>
    </citation>
    <scope>NUCLEOTIDE SEQUENCE [LARGE SCALE GENOMIC DNA]</scope>
    <source>
        <strain evidence="6 7">15S00501</strain>
    </source>
</reference>
<evidence type="ECO:0000256" key="2">
    <source>
        <dbReference type="ARBA" id="ARBA00038434"/>
    </source>
</evidence>
<dbReference type="InterPro" id="IPR003489">
    <property type="entry name" value="RHF/RaiA"/>
</dbReference>
<dbReference type="NCBIfam" id="TIGR00741">
    <property type="entry name" value="yfiA"/>
    <property type="match status" value="1"/>
</dbReference>
<proteinExistence type="inferred from homology"/>
<dbReference type="STRING" id="643674.PAEH1_10025"/>
<dbReference type="SUPFAM" id="SSF69754">
    <property type="entry name" value="Ribosome binding protein Y (YfiA homologue)"/>
    <property type="match status" value="1"/>
</dbReference>
<dbReference type="FunFam" id="3.30.160.100:FF:000001">
    <property type="entry name" value="Ribosome hibernation promoting factor"/>
    <property type="match status" value="1"/>
</dbReference>
<dbReference type="EMBL" id="CP019697">
    <property type="protein sequence ID" value="AQS51807.1"/>
    <property type="molecule type" value="Genomic_DNA"/>
</dbReference>
<dbReference type="Pfam" id="PF02482">
    <property type="entry name" value="Ribosomal_S30AE"/>
    <property type="match status" value="1"/>
</dbReference>
<dbReference type="KEGG" id="phn:PAEH1_10025"/>
<dbReference type="GO" id="GO:0045900">
    <property type="term" value="P:negative regulation of translational elongation"/>
    <property type="evidence" value="ECO:0007669"/>
    <property type="project" value="TreeGrafter"/>
</dbReference>
<evidence type="ECO:0000256" key="4">
    <source>
        <dbReference type="ARBA" id="ARBA00041148"/>
    </source>
</evidence>
<name>A0A1U9K1A6_9BURK</name>
<organism evidence="6 7">
    <name type="scientific">Paenalcaligenes hominis</name>
    <dbReference type="NCBI Taxonomy" id="643674"/>
    <lineage>
        <taxon>Bacteria</taxon>
        <taxon>Pseudomonadati</taxon>
        <taxon>Pseudomonadota</taxon>
        <taxon>Betaproteobacteria</taxon>
        <taxon>Burkholderiales</taxon>
        <taxon>Alcaligenaceae</taxon>
        <taxon>Paenalcaligenes</taxon>
    </lineage>
</organism>
<dbReference type="PANTHER" id="PTHR33231">
    <property type="entry name" value="30S RIBOSOMAL PROTEIN"/>
    <property type="match status" value="1"/>
</dbReference>
<dbReference type="CDD" id="cd00552">
    <property type="entry name" value="RaiA"/>
    <property type="match status" value="1"/>
</dbReference>